<reference evidence="3 4" key="1">
    <citation type="journal article" date="2014" name="Int. J. Syst. Evol. Microbiol.">
        <title>Complete genome sequence of Corynebacterium casei LMG S-19264T (=DSM 44701T), isolated from a smear-ripened cheese.</title>
        <authorList>
            <consortium name="US DOE Joint Genome Institute (JGI-PGF)"/>
            <person name="Walter F."/>
            <person name="Albersmeier A."/>
            <person name="Kalinowski J."/>
            <person name="Ruckert C."/>
        </authorList>
    </citation>
    <scope>NUCLEOTIDE SEQUENCE [LARGE SCALE GENOMIC DNA]</scope>
    <source>
        <strain evidence="3 4">CGMCC 1.16330</strain>
    </source>
</reference>
<evidence type="ECO:0000256" key="2">
    <source>
        <dbReference type="SAM" id="SignalP"/>
    </source>
</evidence>
<dbReference type="RefSeq" id="WP_188900385.1">
    <property type="nucleotide sequence ID" value="NZ_BMKS01000006.1"/>
</dbReference>
<comment type="caution">
    <text evidence="3">The sequence shown here is derived from an EMBL/GenBank/DDBJ whole genome shotgun (WGS) entry which is preliminary data.</text>
</comment>
<gene>
    <name evidence="3" type="ORF">GCM10010964_23500</name>
</gene>
<dbReference type="EMBL" id="BMKS01000006">
    <property type="protein sequence ID" value="GGG34906.1"/>
    <property type="molecule type" value="Genomic_DNA"/>
</dbReference>
<dbReference type="AlphaFoldDB" id="A0A8J2ZC76"/>
<keyword evidence="2" id="KW-0732">Signal</keyword>
<dbReference type="InterPro" id="IPR005064">
    <property type="entry name" value="BUG"/>
</dbReference>
<evidence type="ECO:0000256" key="1">
    <source>
        <dbReference type="ARBA" id="ARBA00006987"/>
    </source>
</evidence>
<evidence type="ECO:0000313" key="3">
    <source>
        <dbReference type="EMBL" id="GGG34906.1"/>
    </source>
</evidence>
<dbReference type="Pfam" id="PF03401">
    <property type="entry name" value="TctC"/>
    <property type="match status" value="1"/>
</dbReference>
<feature type="chain" id="PRO_5035195879" evidence="2">
    <location>
        <begin position="26"/>
        <end position="328"/>
    </location>
</feature>
<accession>A0A8J2ZC76</accession>
<keyword evidence="4" id="KW-1185">Reference proteome</keyword>
<feature type="signal peptide" evidence="2">
    <location>
        <begin position="1"/>
        <end position="25"/>
    </location>
</feature>
<dbReference type="Gene3D" id="3.40.190.150">
    <property type="entry name" value="Bordetella uptake gene, domain 1"/>
    <property type="match status" value="1"/>
</dbReference>
<dbReference type="PIRSF" id="PIRSF017082">
    <property type="entry name" value="YflP"/>
    <property type="match status" value="1"/>
</dbReference>
<comment type="similarity">
    <text evidence="1">Belongs to the UPF0065 (bug) family.</text>
</comment>
<evidence type="ECO:0000313" key="4">
    <source>
        <dbReference type="Proteomes" id="UP000597507"/>
    </source>
</evidence>
<dbReference type="SUPFAM" id="SSF53850">
    <property type="entry name" value="Periplasmic binding protein-like II"/>
    <property type="match status" value="1"/>
</dbReference>
<organism evidence="3 4">
    <name type="scientific">Caldovatus sediminis</name>
    <dbReference type="NCBI Taxonomy" id="2041189"/>
    <lineage>
        <taxon>Bacteria</taxon>
        <taxon>Pseudomonadati</taxon>
        <taxon>Pseudomonadota</taxon>
        <taxon>Alphaproteobacteria</taxon>
        <taxon>Acetobacterales</taxon>
        <taxon>Roseomonadaceae</taxon>
        <taxon>Caldovatus</taxon>
    </lineage>
</organism>
<dbReference type="InterPro" id="IPR006311">
    <property type="entry name" value="TAT_signal"/>
</dbReference>
<dbReference type="PANTHER" id="PTHR42928:SF5">
    <property type="entry name" value="BLR1237 PROTEIN"/>
    <property type="match status" value="1"/>
</dbReference>
<dbReference type="Proteomes" id="UP000597507">
    <property type="component" value="Unassembled WGS sequence"/>
</dbReference>
<dbReference type="Gene3D" id="3.40.190.10">
    <property type="entry name" value="Periplasmic binding protein-like II"/>
    <property type="match status" value="1"/>
</dbReference>
<proteinExistence type="inferred from homology"/>
<dbReference type="PANTHER" id="PTHR42928">
    <property type="entry name" value="TRICARBOXYLATE-BINDING PROTEIN"/>
    <property type="match status" value="1"/>
</dbReference>
<name>A0A8J2ZC76_9PROT</name>
<sequence>MTARRRALLAAGPASLLAAAGPAAAQAGGERWPGRPVRIVAPYAPGGQSDTVIRLLQPRMAEFLGQPIVIENRTGAGGTIGAGIVAQAPPDGHTLLFESIAFLIAPLIVRGLAFDHETAFVPVGQAVAAPYVLAVRRDFPGRDLAGFVAAAKAAPGSVTYGTPGVGSPGHLAGALLESRAGIRLEHVPYRGGAEAARDLAAGNIAAVLITANSIKPVIDDGRALGIALTSAERRGSLAHLPTIAESGYPGYDMTSWNGLFAPAGTPEPVIGRLSAALRHATGDPAVRERLALTGNDAVTDTPAEFAARIRREREVVKRIVRESGIRVE</sequence>
<dbReference type="InterPro" id="IPR042100">
    <property type="entry name" value="Bug_dom1"/>
</dbReference>
<dbReference type="PROSITE" id="PS51318">
    <property type="entry name" value="TAT"/>
    <property type="match status" value="1"/>
</dbReference>
<protein>
    <submittedName>
        <fullName evidence="3">Exported protein</fullName>
    </submittedName>
</protein>